<comment type="catalytic activity">
    <reaction evidence="8">
        <text>Successive hydrolysis of beta-D-glucose units from the non-reducing ends of (1-&gt;3)-beta-D-glucans, releasing alpha-glucose.</text>
        <dbReference type="EC" id="3.2.1.58"/>
    </reaction>
</comment>
<comment type="similarity">
    <text evidence="2 10">Belongs to the glycosyl hydrolase 5 (cellulase A) family.</text>
</comment>
<dbReference type="AlphaFoldDB" id="A0A316YV77"/>
<evidence type="ECO:0000256" key="4">
    <source>
        <dbReference type="ARBA" id="ARBA00022729"/>
    </source>
</evidence>
<evidence type="ECO:0000313" key="13">
    <source>
        <dbReference type="EMBL" id="PWN93012.1"/>
    </source>
</evidence>
<feature type="region of interest" description="Disordered" evidence="11">
    <location>
        <begin position="37"/>
        <end position="76"/>
    </location>
</feature>
<evidence type="ECO:0000256" key="5">
    <source>
        <dbReference type="ARBA" id="ARBA00022801"/>
    </source>
</evidence>
<evidence type="ECO:0000256" key="9">
    <source>
        <dbReference type="ARBA" id="ARBA00038929"/>
    </source>
</evidence>
<dbReference type="GO" id="GO:0009251">
    <property type="term" value="P:glucan catabolic process"/>
    <property type="evidence" value="ECO:0007669"/>
    <property type="project" value="TreeGrafter"/>
</dbReference>
<gene>
    <name evidence="13" type="ORF">FA10DRAFT_221160</name>
</gene>
<dbReference type="EC" id="3.2.1.58" evidence="9"/>
<proteinExistence type="inferred from homology"/>
<evidence type="ECO:0000256" key="10">
    <source>
        <dbReference type="RuleBase" id="RU361153"/>
    </source>
</evidence>
<dbReference type="SUPFAM" id="SSF51445">
    <property type="entry name" value="(Trans)glycosidases"/>
    <property type="match status" value="1"/>
</dbReference>
<keyword evidence="14" id="KW-1185">Reference proteome</keyword>
<sequence length="467" mass="50497">GWVKRRPLVASLIALAIVAAIAVGVALGVVLGNKSDATKNGSSASPDNNAAQGSTGSNGGVASNGTSTSTNGSTTAKAVTPLPAWNLTDPNTKMIGVSLGNWLVLERWMDEDWMTSTGGDDAWDEWTFTQNLGADKAKAALTDHWNSWVTEAEIDTLKSVGINTVRIPVGYWAFVPAASGEPYVAQAGQTDQITKMLGWLYDRGMYAMIDLHGMPGSQNGDQSSGHNTTNQQWWSDTNQGYSYTVLNATIEFIKTNKYSSVVHSVCSVNEPQIYSDSNKKAIATKWYEASYNMLKAAGLIFVFHNGFGQPDDWVDFATGKDPNYIAYSTNPYPGWFPAKTNADSITSAVCTLAQQAVGYPVPMIYTEWSVVNGVQTDSFDQSYYNTQLSAYGWSAGSSFWSFKTVHSTNRVLAETNNVMDMYSLLTLISQGLVQKPSNPNESGLDMLKGLNNTGCGDIPTVKWTNPS</sequence>
<dbReference type="OrthoDB" id="62120at2759"/>
<evidence type="ECO:0000256" key="3">
    <source>
        <dbReference type="ARBA" id="ARBA00022525"/>
    </source>
</evidence>
<dbReference type="STRING" id="215250.A0A316YV77"/>
<reference evidence="13 14" key="1">
    <citation type="journal article" date="2018" name="Mol. Biol. Evol.">
        <title>Broad Genomic Sampling Reveals a Smut Pathogenic Ancestry of the Fungal Clade Ustilaginomycotina.</title>
        <authorList>
            <person name="Kijpornyongpan T."/>
            <person name="Mondo S.J."/>
            <person name="Barry K."/>
            <person name="Sandor L."/>
            <person name="Lee J."/>
            <person name="Lipzen A."/>
            <person name="Pangilinan J."/>
            <person name="LaButti K."/>
            <person name="Hainaut M."/>
            <person name="Henrissat B."/>
            <person name="Grigoriev I.V."/>
            <person name="Spatafora J.W."/>
            <person name="Aime M.C."/>
        </authorList>
    </citation>
    <scope>NUCLEOTIDE SEQUENCE [LARGE SCALE GENOMIC DNA]</scope>
    <source>
        <strain evidence="13 14">MCA 4198</strain>
    </source>
</reference>
<protein>
    <recommendedName>
        <fullName evidence="9">glucan 1,3-beta-glucosidase</fullName>
        <ecNumber evidence="9">3.2.1.58</ecNumber>
    </recommendedName>
</protein>
<keyword evidence="3" id="KW-0964">Secreted</keyword>
<feature type="domain" description="Glycoside hydrolase family 5" evidence="12">
    <location>
        <begin position="145"/>
        <end position="382"/>
    </location>
</feature>
<keyword evidence="7" id="KW-0961">Cell wall biogenesis/degradation</keyword>
<comment type="subcellular location">
    <subcellularLocation>
        <location evidence="1">Secreted</location>
    </subcellularLocation>
</comment>
<evidence type="ECO:0000256" key="6">
    <source>
        <dbReference type="ARBA" id="ARBA00023295"/>
    </source>
</evidence>
<evidence type="ECO:0000256" key="8">
    <source>
        <dbReference type="ARBA" id="ARBA00036824"/>
    </source>
</evidence>
<organism evidence="13 14">
    <name type="scientific">Acaromyces ingoldii</name>
    <dbReference type="NCBI Taxonomy" id="215250"/>
    <lineage>
        <taxon>Eukaryota</taxon>
        <taxon>Fungi</taxon>
        <taxon>Dikarya</taxon>
        <taxon>Basidiomycota</taxon>
        <taxon>Ustilaginomycotina</taxon>
        <taxon>Exobasidiomycetes</taxon>
        <taxon>Exobasidiales</taxon>
        <taxon>Cryptobasidiaceae</taxon>
        <taxon>Acaromyces</taxon>
    </lineage>
</organism>
<dbReference type="GeneID" id="37040465"/>
<keyword evidence="4" id="KW-0732">Signal</keyword>
<dbReference type="PANTHER" id="PTHR31297">
    <property type="entry name" value="GLUCAN ENDO-1,6-BETA-GLUCOSIDASE B"/>
    <property type="match status" value="1"/>
</dbReference>
<dbReference type="InterPro" id="IPR017853">
    <property type="entry name" value="GH"/>
</dbReference>
<keyword evidence="5 10" id="KW-0378">Hydrolase</keyword>
<evidence type="ECO:0000256" key="11">
    <source>
        <dbReference type="SAM" id="MobiDB-lite"/>
    </source>
</evidence>
<feature type="compositionally biased region" description="Low complexity" evidence="11">
    <location>
        <begin position="60"/>
        <end position="75"/>
    </location>
</feature>
<feature type="compositionally biased region" description="Polar residues" evidence="11">
    <location>
        <begin position="38"/>
        <end position="52"/>
    </location>
</feature>
<dbReference type="GO" id="GO:0005576">
    <property type="term" value="C:extracellular region"/>
    <property type="evidence" value="ECO:0007669"/>
    <property type="project" value="UniProtKB-SubCell"/>
</dbReference>
<dbReference type="InterPro" id="IPR001547">
    <property type="entry name" value="Glyco_hydro_5"/>
</dbReference>
<feature type="non-terminal residue" evidence="13">
    <location>
        <position position="467"/>
    </location>
</feature>
<dbReference type="InParanoid" id="A0A316YV77"/>
<name>A0A316YV77_9BASI</name>
<dbReference type="Gene3D" id="3.20.20.80">
    <property type="entry name" value="Glycosidases"/>
    <property type="match status" value="1"/>
</dbReference>
<evidence type="ECO:0000256" key="7">
    <source>
        <dbReference type="ARBA" id="ARBA00023316"/>
    </source>
</evidence>
<feature type="non-terminal residue" evidence="13">
    <location>
        <position position="1"/>
    </location>
</feature>
<dbReference type="EMBL" id="KZ819634">
    <property type="protein sequence ID" value="PWN93012.1"/>
    <property type="molecule type" value="Genomic_DNA"/>
</dbReference>
<dbReference type="InterPro" id="IPR050386">
    <property type="entry name" value="Glycosyl_hydrolase_5"/>
</dbReference>
<evidence type="ECO:0000256" key="2">
    <source>
        <dbReference type="ARBA" id="ARBA00005641"/>
    </source>
</evidence>
<evidence type="ECO:0000313" key="14">
    <source>
        <dbReference type="Proteomes" id="UP000245768"/>
    </source>
</evidence>
<evidence type="ECO:0000259" key="12">
    <source>
        <dbReference type="Pfam" id="PF00150"/>
    </source>
</evidence>
<dbReference type="Pfam" id="PF00150">
    <property type="entry name" value="Cellulase"/>
    <property type="match status" value="1"/>
</dbReference>
<dbReference type="PANTHER" id="PTHR31297:SF1">
    <property type="entry name" value="GLUCAN 1,3-BETA-GLUCOSIDASE I_II-RELATED"/>
    <property type="match status" value="1"/>
</dbReference>
<dbReference type="GO" id="GO:0071555">
    <property type="term" value="P:cell wall organization"/>
    <property type="evidence" value="ECO:0007669"/>
    <property type="project" value="UniProtKB-KW"/>
</dbReference>
<dbReference type="GO" id="GO:0004338">
    <property type="term" value="F:glucan exo-1,3-beta-glucosidase activity"/>
    <property type="evidence" value="ECO:0007669"/>
    <property type="project" value="UniProtKB-EC"/>
</dbReference>
<dbReference type="RefSeq" id="XP_025380210.1">
    <property type="nucleotide sequence ID" value="XM_025518549.1"/>
</dbReference>
<dbReference type="Proteomes" id="UP000245768">
    <property type="component" value="Unassembled WGS sequence"/>
</dbReference>
<keyword evidence="6 10" id="KW-0326">Glycosidase</keyword>
<evidence type="ECO:0000256" key="1">
    <source>
        <dbReference type="ARBA" id="ARBA00004613"/>
    </source>
</evidence>
<accession>A0A316YV77</accession>
<dbReference type="GO" id="GO:0009986">
    <property type="term" value="C:cell surface"/>
    <property type="evidence" value="ECO:0007669"/>
    <property type="project" value="TreeGrafter"/>
</dbReference>